<dbReference type="AlphaFoldDB" id="A0A7W4K3H3"/>
<reference evidence="1 2" key="1">
    <citation type="submission" date="2020-04" db="EMBL/GenBank/DDBJ databases">
        <title>Description of novel Gluconacetobacter.</title>
        <authorList>
            <person name="Sombolestani A."/>
        </authorList>
    </citation>
    <scope>NUCLEOTIDE SEQUENCE [LARGE SCALE GENOMIC DNA]</scope>
    <source>
        <strain evidence="1 2">LMG 22058</strain>
    </source>
</reference>
<accession>A0A7W4K3H3</accession>
<name>A0A7W4K3H3_9PROT</name>
<gene>
    <name evidence="1" type="ORF">HLH44_18955</name>
</gene>
<dbReference type="Proteomes" id="UP000530320">
    <property type="component" value="Unassembled WGS sequence"/>
</dbReference>
<dbReference type="EMBL" id="JABEQP010000021">
    <property type="protein sequence ID" value="MBB2199487.1"/>
    <property type="molecule type" value="Genomic_DNA"/>
</dbReference>
<sequence length="163" mass="18549">MDAFAYDKLLRITRATEAAAVAMGRAQNQGAVVALSQYNELADMYNSLVAEYNTLYHAREQQKAKLDEWITYGKITTARRDELKEIAQNSLRRETKIAEERDTWKERAVKASKDRDEMTAKYKKLWDDGKAWADMWKSRAEAAEKKLAEIVGASAQVDAGKQP</sequence>
<evidence type="ECO:0000313" key="1">
    <source>
        <dbReference type="EMBL" id="MBB2199487.1"/>
    </source>
</evidence>
<dbReference type="RefSeq" id="WP_183010423.1">
    <property type="nucleotide sequence ID" value="NZ_JABEQP010000021.1"/>
</dbReference>
<organism evidence="1 2">
    <name type="scientific">Gluconacetobacter dulcium</name>
    <dbReference type="NCBI Taxonomy" id="2729096"/>
    <lineage>
        <taxon>Bacteria</taxon>
        <taxon>Pseudomonadati</taxon>
        <taxon>Pseudomonadota</taxon>
        <taxon>Alphaproteobacteria</taxon>
        <taxon>Acetobacterales</taxon>
        <taxon>Acetobacteraceae</taxon>
        <taxon>Gluconacetobacter</taxon>
    </lineage>
</organism>
<evidence type="ECO:0000313" key="2">
    <source>
        <dbReference type="Proteomes" id="UP000530320"/>
    </source>
</evidence>
<protein>
    <submittedName>
        <fullName evidence="1">Uncharacterized protein</fullName>
    </submittedName>
</protein>
<proteinExistence type="predicted"/>
<comment type="caution">
    <text evidence="1">The sequence shown here is derived from an EMBL/GenBank/DDBJ whole genome shotgun (WGS) entry which is preliminary data.</text>
</comment>